<evidence type="ECO:0000259" key="2">
    <source>
        <dbReference type="Pfam" id="PF03807"/>
    </source>
</evidence>
<dbReference type="Gene3D" id="3.40.50.720">
    <property type="entry name" value="NAD(P)-binding Rossmann-like Domain"/>
    <property type="match status" value="1"/>
</dbReference>
<proteinExistence type="predicted"/>
<evidence type="ECO:0000313" key="3">
    <source>
        <dbReference type="EMBL" id="AUB37934.1"/>
    </source>
</evidence>
<dbReference type="OrthoDB" id="9786864at2"/>
<organism evidence="3 4">
    <name type="scientific">Nostoc flagelliforme CCNUN1</name>
    <dbReference type="NCBI Taxonomy" id="2038116"/>
    <lineage>
        <taxon>Bacteria</taxon>
        <taxon>Bacillati</taxon>
        <taxon>Cyanobacteriota</taxon>
        <taxon>Cyanophyceae</taxon>
        <taxon>Nostocales</taxon>
        <taxon>Nostocaceae</taxon>
        <taxon>Nostoc</taxon>
    </lineage>
</organism>
<dbReference type="AlphaFoldDB" id="A0A2K8SR34"/>
<feature type="domain" description="Pyrroline-5-carboxylate reductase catalytic N-terminal" evidence="2">
    <location>
        <begin position="2"/>
        <end position="91"/>
    </location>
</feature>
<sequence length="226" mass="24343">MKIGIIGSGNMGRSLGILWAEQGHEVFFGSRDAEKGKATAEFAGRGTQGGTNDQAAAFADLILWTVRNIMPKQLLSHPEVLDSKIIIDCNNQDIPEGFAYPPIVESLAEKLAQDIPQARVVKAFNTMAQEVFELAPEPLKDYGVSVFVAGDDEQARKTVMGLAEEIGFLAVDSGVLRNARLVEGLEDFIRLIIGGQKQGVYATISVNVLPTASEQRLGGRQASSLK</sequence>
<dbReference type="RefSeq" id="WP_100899416.1">
    <property type="nucleotide sequence ID" value="NZ_CAWNNC010000001.1"/>
</dbReference>
<dbReference type="InterPro" id="IPR028939">
    <property type="entry name" value="P5C_Rdtase_cat_N"/>
</dbReference>
<reference evidence="3 4" key="1">
    <citation type="submission" date="2017-11" db="EMBL/GenBank/DDBJ databases">
        <title>Complete genome of a free-living desiccation-tolerant cyanobacterium and its photosynthetic adaptation to extreme terrestrial habitat.</title>
        <authorList>
            <person name="Shang J."/>
        </authorList>
    </citation>
    <scope>NUCLEOTIDE SEQUENCE [LARGE SCALE GENOMIC DNA]</scope>
    <source>
        <strain evidence="3 4">CCNUN1</strain>
    </source>
</reference>
<name>A0A2K8SR34_9NOSO</name>
<dbReference type="Pfam" id="PF03807">
    <property type="entry name" value="F420_oxidored"/>
    <property type="match status" value="1"/>
</dbReference>
<dbReference type="PANTHER" id="PTHR14239">
    <property type="entry name" value="DUDULIN-RELATED"/>
    <property type="match status" value="1"/>
</dbReference>
<dbReference type="KEGG" id="nfl:COO91_03885"/>
<evidence type="ECO:0000313" key="4">
    <source>
        <dbReference type="Proteomes" id="UP000232003"/>
    </source>
</evidence>
<evidence type="ECO:0000256" key="1">
    <source>
        <dbReference type="ARBA" id="ARBA00023002"/>
    </source>
</evidence>
<gene>
    <name evidence="3" type="ORF">COO91_03885</name>
</gene>
<keyword evidence="1" id="KW-0560">Oxidoreductase</keyword>
<dbReference type="InterPro" id="IPR036291">
    <property type="entry name" value="NAD(P)-bd_dom_sf"/>
</dbReference>
<accession>A0A2K8SR34</accession>
<keyword evidence="4" id="KW-1185">Reference proteome</keyword>
<dbReference type="InterPro" id="IPR051267">
    <property type="entry name" value="STEAP_metalloreductase"/>
</dbReference>
<dbReference type="SUPFAM" id="SSF51735">
    <property type="entry name" value="NAD(P)-binding Rossmann-fold domains"/>
    <property type="match status" value="1"/>
</dbReference>
<dbReference type="EMBL" id="CP024785">
    <property type="protein sequence ID" value="AUB37934.1"/>
    <property type="molecule type" value="Genomic_DNA"/>
</dbReference>
<protein>
    <recommendedName>
        <fullName evidence="2">Pyrroline-5-carboxylate reductase catalytic N-terminal domain-containing protein</fullName>
    </recommendedName>
</protein>
<dbReference type="Proteomes" id="UP000232003">
    <property type="component" value="Chromosome"/>
</dbReference>
<dbReference type="GO" id="GO:0016491">
    <property type="term" value="F:oxidoreductase activity"/>
    <property type="evidence" value="ECO:0007669"/>
    <property type="project" value="UniProtKB-KW"/>
</dbReference>